<comment type="similarity">
    <text evidence="1">Belongs to the short-chain dehydrogenases/reductases (SDR) family.</text>
</comment>
<dbReference type="InterPro" id="IPR036291">
    <property type="entry name" value="NAD(P)-bd_dom_sf"/>
</dbReference>
<reference evidence="3 4" key="1">
    <citation type="submission" date="2016-07" db="EMBL/GenBank/DDBJ databases">
        <title>Draft genome sequence of Prauserella sp. YIM 121212, isolated from alkaline soil.</title>
        <authorList>
            <person name="Ruckert C."/>
            <person name="Albersmeier A."/>
            <person name="Jiang C.-L."/>
            <person name="Jiang Y."/>
            <person name="Kalinowski J."/>
            <person name="Schneider O."/>
            <person name="Winkler A."/>
            <person name="Zotchev S.B."/>
        </authorList>
    </citation>
    <scope>NUCLEOTIDE SEQUENCE [LARGE SCALE GENOMIC DNA]</scope>
    <source>
        <strain evidence="3 4">YIM 121212</strain>
    </source>
</reference>
<dbReference type="EMBL" id="MASU01000021">
    <property type="protein sequence ID" value="PXY18432.1"/>
    <property type="molecule type" value="Genomic_DNA"/>
</dbReference>
<proteinExistence type="inferred from homology"/>
<keyword evidence="4" id="KW-1185">Reference proteome</keyword>
<evidence type="ECO:0000313" key="4">
    <source>
        <dbReference type="Proteomes" id="UP000247892"/>
    </source>
</evidence>
<dbReference type="Pfam" id="PF13561">
    <property type="entry name" value="adh_short_C2"/>
    <property type="match status" value="1"/>
</dbReference>
<dbReference type="SUPFAM" id="SSF51735">
    <property type="entry name" value="NAD(P)-binding Rossmann-fold domains"/>
    <property type="match status" value="1"/>
</dbReference>
<evidence type="ECO:0000256" key="2">
    <source>
        <dbReference type="SAM" id="MobiDB-lite"/>
    </source>
</evidence>
<dbReference type="InterPro" id="IPR002347">
    <property type="entry name" value="SDR_fam"/>
</dbReference>
<dbReference type="CDD" id="cd05233">
    <property type="entry name" value="SDR_c"/>
    <property type="match status" value="1"/>
</dbReference>
<sequence length="277" mass="28360">MTRPASETGGSAPRTPDQQPDFQLRGARVLIAGGTSGVGLATSRAFARAGAAHVVVGGRNPERGEAAAKAVAAEATATSTFVAADVNTVDGATGLVASATEQMGGLDIVVNSTVAPYMPVPLHSMPIEDLHAVLSQQALGTMLVCRAAIDVMRPEQSGAIVNIASDAQRVPTPGETGIGAAMAAIVTFSQTLALEAKRYGVRVNVLTPSMIVDTGSHERALATEFSKKIFDRIAAQAHLGLTEPEDLSNAILFLASPLARRITGQVISVNGGISIAS</sequence>
<evidence type="ECO:0000313" key="3">
    <source>
        <dbReference type="EMBL" id="PXY18432.1"/>
    </source>
</evidence>
<name>A0A318LA53_9PSEU</name>
<dbReference type="Gene3D" id="3.40.50.720">
    <property type="entry name" value="NAD(P)-binding Rossmann-like Domain"/>
    <property type="match status" value="1"/>
</dbReference>
<accession>A0A318LA53</accession>
<dbReference type="PANTHER" id="PTHR42760">
    <property type="entry name" value="SHORT-CHAIN DEHYDROGENASES/REDUCTASES FAMILY MEMBER"/>
    <property type="match status" value="1"/>
</dbReference>
<comment type="caution">
    <text evidence="3">The sequence shown here is derived from an EMBL/GenBank/DDBJ whole genome shotgun (WGS) entry which is preliminary data.</text>
</comment>
<organism evidence="3 4">
    <name type="scientific">Prauserella flavalba</name>
    <dbReference type="NCBI Taxonomy" id="1477506"/>
    <lineage>
        <taxon>Bacteria</taxon>
        <taxon>Bacillati</taxon>
        <taxon>Actinomycetota</taxon>
        <taxon>Actinomycetes</taxon>
        <taxon>Pseudonocardiales</taxon>
        <taxon>Pseudonocardiaceae</taxon>
        <taxon>Prauserella</taxon>
    </lineage>
</organism>
<evidence type="ECO:0000256" key="1">
    <source>
        <dbReference type="ARBA" id="ARBA00006484"/>
    </source>
</evidence>
<dbReference type="Proteomes" id="UP000247892">
    <property type="component" value="Unassembled WGS sequence"/>
</dbReference>
<dbReference type="AlphaFoldDB" id="A0A318LA53"/>
<protein>
    <submittedName>
        <fullName evidence="3">Oxidoreductase</fullName>
    </submittedName>
</protein>
<feature type="region of interest" description="Disordered" evidence="2">
    <location>
        <begin position="1"/>
        <end position="20"/>
    </location>
</feature>
<dbReference type="GO" id="GO:0016616">
    <property type="term" value="F:oxidoreductase activity, acting on the CH-OH group of donors, NAD or NADP as acceptor"/>
    <property type="evidence" value="ECO:0007669"/>
    <property type="project" value="TreeGrafter"/>
</dbReference>
<gene>
    <name evidence="3" type="ORF">BA062_35560</name>
</gene>
<dbReference type="PRINTS" id="PR00081">
    <property type="entry name" value="GDHRDH"/>
</dbReference>
<dbReference type="OrthoDB" id="286404at2"/>